<evidence type="ECO:0000313" key="4">
    <source>
        <dbReference type="Proteomes" id="UP000440224"/>
    </source>
</evidence>
<dbReference type="Proteomes" id="UP000440224">
    <property type="component" value="Unassembled WGS sequence"/>
</dbReference>
<dbReference type="RefSeq" id="WP_153820460.1">
    <property type="nucleotide sequence ID" value="NZ_WJIE01000004.1"/>
</dbReference>
<accession>A0A6N7PTA0</accession>
<keyword evidence="2" id="KW-1133">Transmembrane helix</keyword>
<evidence type="ECO:0000313" key="3">
    <source>
        <dbReference type="EMBL" id="MRG93650.1"/>
    </source>
</evidence>
<feature type="transmembrane region" description="Helical" evidence="2">
    <location>
        <begin position="316"/>
        <end position="336"/>
    </location>
</feature>
<gene>
    <name evidence="3" type="ORF">GF068_17285</name>
</gene>
<feature type="region of interest" description="Disordered" evidence="1">
    <location>
        <begin position="355"/>
        <end position="376"/>
    </location>
</feature>
<evidence type="ECO:0000256" key="2">
    <source>
        <dbReference type="SAM" id="Phobius"/>
    </source>
</evidence>
<proteinExistence type="predicted"/>
<feature type="region of interest" description="Disordered" evidence="1">
    <location>
        <begin position="161"/>
        <end position="184"/>
    </location>
</feature>
<keyword evidence="4" id="KW-1185">Reference proteome</keyword>
<name>A0A6N7PTA0_9BACT</name>
<comment type="caution">
    <text evidence="3">The sequence shown here is derived from an EMBL/GenBank/DDBJ whole genome shotgun (WGS) entry which is preliminary data.</text>
</comment>
<dbReference type="OrthoDB" id="5494024at2"/>
<protein>
    <submittedName>
        <fullName evidence="3">Uncharacterized protein</fullName>
    </submittedName>
</protein>
<feature type="transmembrane region" description="Helical" evidence="2">
    <location>
        <begin position="217"/>
        <end position="237"/>
    </location>
</feature>
<keyword evidence="2" id="KW-0812">Transmembrane</keyword>
<sequence length="376" mass="42209">MSDLMSENHVGPVISSLLVDGVGTLGFLALLGVALYARARKRAEARSAEASFDGAKPLVPGAAVLFGEVERAEGAETAVRVEVDQAGEDHETSGSWSHKWTEKGRRVLVEPFYLRLGSGDRVRVEPRDDVFLVDEMDGVIRVDLKTRVRYAELTPGERVYASGTLSRAQDPESPPAAGYRSGREGFVLRPPRGGRMLLSSQPLGERFLERARFHGRWAKWILLCAFVFHALVLGFHLRRWAGTDTTAPIVRLHHYTTRSEDSVVDHYMVWMSPREGVLVRDHVDEGDFAWMQEGQPVRLRLMEAPFEKRTTIGPHLTVHVFAWSVVPLLVGAWLVYRLRERATRPWYERPVVDSGGGKLEATYEAEKARSQDRKSA</sequence>
<organism evidence="3 4">
    <name type="scientific">Polyangium spumosum</name>
    <dbReference type="NCBI Taxonomy" id="889282"/>
    <lineage>
        <taxon>Bacteria</taxon>
        <taxon>Pseudomonadati</taxon>
        <taxon>Myxococcota</taxon>
        <taxon>Polyangia</taxon>
        <taxon>Polyangiales</taxon>
        <taxon>Polyangiaceae</taxon>
        <taxon>Polyangium</taxon>
    </lineage>
</organism>
<dbReference type="AlphaFoldDB" id="A0A6N7PTA0"/>
<feature type="compositionally biased region" description="Basic and acidic residues" evidence="1">
    <location>
        <begin position="364"/>
        <end position="376"/>
    </location>
</feature>
<reference evidence="3 4" key="1">
    <citation type="submission" date="2019-10" db="EMBL/GenBank/DDBJ databases">
        <title>A soil myxobacterium in the family Polyangiaceae.</title>
        <authorList>
            <person name="Li Y."/>
            <person name="Wang J."/>
        </authorList>
    </citation>
    <scope>NUCLEOTIDE SEQUENCE [LARGE SCALE GENOMIC DNA]</scope>
    <source>
        <strain evidence="3 4">DSM 14734</strain>
    </source>
</reference>
<keyword evidence="2" id="KW-0472">Membrane</keyword>
<dbReference type="EMBL" id="WJIE01000004">
    <property type="protein sequence ID" value="MRG93650.1"/>
    <property type="molecule type" value="Genomic_DNA"/>
</dbReference>
<feature type="transmembrane region" description="Helical" evidence="2">
    <location>
        <begin position="12"/>
        <end position="37"/>
    </location>
</feature>
<evidence type="ECO:0000256" key="1">
    <source>
        <dbReference type="SAM" id="MobiDB-lite"/>
    </source>
</evidence>